<proteinExistence type="predicted"/>
<dbReference type="SUPFAM" id="SSF51735">
    <property type="entry name" value="NAD(P)-binding Rossmann-fold domains"/>
    <property type="match status" value="1"/>
</dbReference>
<dbReference type="PANTHER" id="PTHR43242:SF1">
    <property type="entry name" value="NAD(P)-BINDING ROSSMANN-FOLD SUPERFAMILY PROTEIN"/>
    <property type="match status" value="1"/>
</dbReference>
<dbReference type="PANTHER" id="PTHR43242">
    <property type="entry name" value="NAD(P)-BINDING ROSSMANN-FOLD SUPERFAMILY PROTEIN"/>
    <property type="match status" value="1"/>
</dbReference>
<evidence type="ECO:0000313" key="3">
    <source>
        <dbReference type="Proteomes" id="UP001623592"/>
    </source>
</evidence>
<gene>
    <name evidence="2" type="ORF">ACJDT4_00810</name>
</gene>
<reference evidence="2 3" key="1">
    <citation type="submission" date="2024-11" db="EMBL/GenBank/DDBJ databases">
        <authorList>
            <person name="Heng Y.C."/>
            <person name="Lim A.C.H."/>
            <person name="Lee J.K.Y."/>
            <person name="Kittelmann S."/>
        </authorList>
    </citation>
    <scope>NUCLEOTIDE SEQUENCE [LARGE SCALE GENOMIC DNA]</scope>
    <source>
        <strain evidence="2 3">WILCCON 0114</strain>
    </source>
</reference>
<dbReference type="Gene3D" id="3.40.50.720">
    <property type="entry name" value="NAD(P)-binding Rossmann-like Domain"/>
    <property type="match status" value="1"/>
</dbReference>
<sequence>MKTIVVTGKDGFFASRFIDYYKEKYNIIGFSHDDLDITNEKQTVSIISKYKPDYLVHAAAISDTGACERNPEKSFEVNVKGSINVAKACVKTKAKLIYLSSDQVYGGNDEVGPYDEEKYVPNNVYGKHKIQAEKEILRVMQNVVILRLTWLFDLPERQKKTNSNIVWNIAKALMENKAVKFPANEYRGITYVHDLVKNFDKIIDLPVGVYNAGSENNLSTYEVAKTVIAAMGLSYRIEEILIKDVERYKEKNKDLRISNNKLKNHGIYFSSTEEAIRNCIKDFLF</sequence>
<protein>
    <submittedName>
        <fullName evidence="2">SDR family oxidoreductase</fullName>
    </submittedName>
</protein>
<dbReference type="Pfam" id="PF04321">
    <property type="entry name" value="RmlD_sub_bind"/>
    <property type="match status" value="1"/>
</dbReference>
<name>A0ABW8T8T9_9CLOT</name>
<dbReference type="RefSeq" id="WP_406785624.1">
    <property type="nucleotide sequence ID" value="NZ_JBJIAA010000001.1"/>
</dbReference>
<accession>A0ABW8T8T9</accession>
<dbReference type="InterPro" id="IPR036291">
    <property type="entry name" value="NAD(P)-bd_dom_sf"/>
</dbReference>
<dbReference type="Proteomes" id="UP001623592">
    <property type="component" value="Unassembled WGS sequence"/>
</dbReference>
<feature type="domain" description="RmlD-like substrate binding" evidence="1">
    <location>
        <begin position="3"/>
        <end position="283"/>
    </location>
</feature>
<comment type="caution">
    <text evidence="2">The sequence shown here is derived from an EMBL/GenBank/DDBJ whole genome shotgun (WGS) entry which is preliminary data.</text>
</comment>
<keyword evidence="3" id="KW-1185">Reference proteome</keyword>
<organism evidence="2 3">
    <name type="scientific">Clostridium neuense</name>
    <dbReference type="NCBI Taxonomy" id="1728934"/>
    <lineage>
        <taxon>Bacteria</taxon>
        <taxon>Bacillati</taxon>
        <taxon>Bacillota</taxon>
        <taxon>Clostridia</taxon>
        <taxon>Eubacteriales</taxon>
        <taxon>Clostridiaceae</taxon>
        <taxon>Clostridium</taxon>
    </lineage>
</organism>
<dbReference type="InterPro" id="IPR029903">
    <property type="entry name" value="RmlD-like-bd"/>
</dbReference>
<evidence type="ECO:0000259" key="1">
    <source>
        <dbReference type="Pfam" id="PF04321"/>
    </source>
</evidence>
<evidence type="ECO:0000313" key="2">
    <source>
        <dbReference type="EMBL" id="MFL0248946.1"/>
    </source>
</evidence>
<dbReference type="EMBL" id="JBJIAA010000001">
    <property type="protein sequence ID" value="MFL0248946.1"/>
    <property type="molecule type" value="Genomic_DNA"/>
</dbReference>